<feature type="chain" id="PRO_5037972644" evidence="2">
    <location>
        <begin position="19"/>
        <end position="333"/>
    </location>
</feature>
<dbReference type="NCBIfam" id="TIGR03749">
    <property type="entry name" value="conj_TIGR03749"/>
    <property type="match status" value="1"/>
</dbReference>
<evidence type="ECO:0000313" key="4">
    <source>
        <dbReference type="Proteomes" id="UP000694660"/>
    </source>
</evidence>
<reference evidence="4" key="1">
    <citation type="journal article" date="2022" name="ISME J.">
        <title>Genetic and phylogenetic analysis of dissimilatory iodate-reducing bacteria identifies potential niches across the world's oceans.</title>
        <authorList>
            <person name="Reyes-Umana V."/>
            <person name="Henning Z."/>
            <person name="Lee K."/>
            <person name="Barnum T.P."/>
            <person name="Coates J.D."/>
        </authorList>
    </citation>
    <scope>NUCLEOTIDE SEQUENCE [LARGE SCALE GENOMIC DNA]</scope>
    <source>
        <strain evidence="4">IR12</strain>
    </source>
</reference>
<dbReference type="AlphaFoldDB" id="A0A944D5P5"/>
<organism evidence="3 4">
    <name type="scientific">Denitromonas iodatirespirans</name>
    <dbReference type="NCBI Taxonomy" id="2795389"/>
    <lineage>
        <taxon>Bacteria</taxon>
        <taxon>Pseudomonadati</taxon>
        <taxon>Pseudomonadota</taxon>
        <taxon>Betaproteobacteria</taxon>
        <taxon>Rhodocyclales</taxon>
        <taxon>Zoogloeaceae</taxon>
        <taxon>Denitromonas</taxon>
    </lineage>
</organism>
<feature type="region of interest" description="Disordered" evidence="1">
    <location>
        <begin position="45"/>
        <end position="76"/>
    </location>
</feature>
<protein>
    <submittedName>
        <fullName evidence="3">TIGR03749 family integrating conjugative element protein</fullName>
    </submittedName>
</protein>
<feature type="signal peptide" evidence="2">
    <location>
        <begin position="1"/>
        <end position="18"/>
    </location>
</feature>
<evidence type="ECO:0000256" key="2">
    <source>
        <dbReference type="SAM" id="SignalP"/>
    </source>
</evidence>
<accession>A0A944D5P5</accession>
<dbReference type="EMBL" id="JAEKFT010000003">
    <property type="protein sequence ID" value="MBT0960335.1"/>
    <property type="molecule type" value="Genomic_DNA"/>
</dbReference>
<evidence type="ECO:0000256" key="1">
    <source>
        <dbReference type="SAM" id="MobiDB-lite"/>
    </source>
</evidence>
<comment type="caution">
    <text evidence="3">The sequence shown here is derived from an EMBL/GenBank/DDBJ whole genome shotgun (WGS) entry which is preliminary data.</text>
</comment>
<gene>
    <name evidence="3" type="ORF">I8J34_04035</name>
</gene>
<keyword evidence="2" id="KW-0732">Signal</keyword>
<sequence length="333" mass="35130">MRTLPTLLLALLPLLAQAQNPATATATPATPLDTLMQADTSAFPDLGFLPRGEKDAAQGTPTTGPRRRSPAGADAAATPIAAVPGVAAADIDRARRGGTHVLYENRPLPVVLGIEAERVIDLPFVPMIQLPPALEGRLLVQPIENVLYLTAREPFARVRLLVQAVDGSVVLPLDVSAHAGPGTPERLPDLVIHLPGTRPGAEADVSLVPPAAADPDMAELTRFAAQSLYAPPRLIPVSTRVRREQVAPELAKDLVRGGAVEANVLASWCAGKLCVTAVRLSNRGSVPLQLDPAMFRGRWVALTAQHWRLHGAGNAADTTAAYLVSDGRFADAR</sequence>
<name>A0A944D5P5_DENI1</name>
<proteinExistence type="predicted"/>
<dbReference type="RefSeq" id="WP_214360087.1">
    <property type="nucleotide sequence ID" value="NZ_JAEKFT010000003.1"/>
</dbReference>
<dbReference type="Proteomes" id="UP000694660">
    <property type="component" value="Unassembled WGS sequence"/>
</dbReference>
<keyword evidence="4" id="KW-1185">Reference proteome</keyword>
<dbReference type="Pfam" id="PF11920">
    <property type="entry name" value="DUF3438"/>
    <property type="match status" value="1"/>
</dbReference>
<evidence type="ECO:0000313" key="3">
    <source>
        <dbReference type="EMBL" id="MBT0960335.1"/>
    </source>
</evidence>
<dbReference type="InterPro" id="IPR021844">
    <property type="entry name" value="Integr_conj_element_PFL4704"/>
</dbReference>